<dbReference type="HOGENOM" id="CLU_091008_0_0_5"/>
<feature type="domain" description="YdbS-like PH" evidence="3">
    <location>
        <begin position="94"/>
        <end position="181"/>
    </location>
</feature>
<feature type="compositionally biased region" description="Polar residues" evidence="1">
    <location>
        <begin position="194"/>
        <end position="206"/>
    </location>
</feature>
<evidence type="ECO:0000313" key="4">
    <source>
        <dbReference type="EMBL" id="ABJ05306.1"/>
    </source>
</evidence>
<name>Q07RX8_RHOP5</name>
<protein>
    <submittedName>
        <fullName evidence="4">Putative photosynthetic complex assembly protein</fullName>
    </submittedName>
</protein>
<proteinExistence type="predicted"/>
<feature type="transmembrane region" description="Helical" evidence="2">
    <location>
        <begin position="37"/>
        <end position="55"/>
    </location>
</feature>
<keyword evidence="2" id="KW-0472">Membrane</keyword>
<keyword evidence="2" id="KW-1133">Transmembrane helix</keyword>
<dbReference type="STRING" id="316055.RPE_1354"/>
<dbReference type="InterPro" id="IPR005182">
    <property type="entry name" value="YdbS-like_PH"/>
</dbReference>
<dbReference type="EMBL" id="CP000463">
    <property type="protein sequence ID" value="ABJ05306.1"/>
    <property type="molecule type" value="Genomic_DNA"/>
</dbReference>
<dbReference type="OrthoDB" id="7345733at2"/>
<dbReference type="InterPro" id="IPR054839">
    <property type="entry name" value="puhB_PGC"/>
</dbReference>
<reference evidence="4" key="1">
    <citation type="submission" date="2006-09" db="EMBL/GenBank/DDBJ databases">
        <title>Complete sequence of Rhodopseudomonas palustris BisA53.</title>
        <authorList>
            <consortium name="US DOE Joint Genome Institute"/>
            <person name="Copeland A."/>
            <person name="Lucas S."/>
            <person name="Lapidus A."/>
            <person name="Barry K."/>
            <person name="Detter J.C."/>
            <person name="Glavina del Rio T."/>
            <person name="Hammon N."/>
            <person name="Israni S."/>
            <person name="Dalin E."/>
            <person name="Tice H."/>
            <person name="Pitluck S."/>
            <person name="Chain P."/>
            <person name="Malfatti S."/>
            <person name="Shin M."/>
            <person name="Vergez L."/>
            <person name="Schmutz J."/>
            <person name="Larimer F."/>
            <person name="Land M."/>
            <person name="Hauser L."/>
            <person name="Pelletier D.A."/>
            <person name="Kyrpides N."/>
            <person name="Kim E."/>
            <person name="Harwood C.S."/>
            <person name="Oda Y."/>
            <person name="Richardson P."/>
        </authorList>
    </citation>
    <scope>NUCLEOTIDE SEQUENCE [LARGE SCALE GENOMIC DNA]</scope>
    <source>
        <strain evidence="4">BisA53</strain>
    </source>
</reference>
<sequence>MSEDRSQLHELPAPLPEGERVIWRGRPTYKGLALRSFHVREAGIYVGLLLAWRLWTSWSAGAPVADMVAATLWILVLGLGGIGLLLLLAWLFRRATAYTLTDKRVLFQFGAALPMSMNIPLSKIASVDLKTRRDGTGEISIKVIDTKRVSYILLWPHIRPWRLKSPEPTFVSIPDAAAVAAKFAEALAALPASSPQPNVAASNSGPSGDPLGNPPAPVAA</sequence>
<gene>
    <name evidence="4" type="ordered locus">RPE_1354</name>
</gene>
<evidence type="ECO:0000259" key="3">
    <source>
        <dbReference type="Pfam" id="PF03703"/>
    </source>
</evidence>
<organism evidence="4">
    <name type="scientific">Rhodopseudomonas palustris (strain BisA53)</name>
    <dbReference type="NCBI Taxonomy" id="316055"/>
    <lineage>
        <taxon>Bacteria</taxon>
        <taxon>Pseudomonadati</taxon>
        <taxon>Pseudomonadota</taxon>
        <taxon>Alphaproteobacteria</taxon>
        <taxon>Hyphomicrobiales</taxon>
        <taxon>Nitrobacteraceae</taxon>
        <taxon>Rhodopseudomonas</taxon>
    </lineage>
</organism>
<dbReference type="NCBIfam" id="NF040894">
    <property type="entry name" value="puhB_PGC"/>
    <property type="match status" value="1"/>
</dbReference>
<dbReference type="AlphaFoldDB" id="Q07RX8"/>
<dbReference type="Pfam" id="PF03703">
    <property type="entry name" value="bPH_2"/>
    <property type="match status" value="1"/>
</dbReference>
<feature type="transmembrane region" description="Helical" evidence="2">
    <location>
        <begin position="67"/>
        <end position="92"/>
    </location>
</feature>
<evidence type="ECO:0000256" key="2">
    <source>
        <dbReference type="SAM" id="Phobius"/>
    </source>
</evidence>
<keyword evidence="2" id="KW-0812">Transmembrane</keyword>
<accession>Q07RX8</accession>
<dbReference type="eggNOG" id="COG3428">
    <property type="taxonomic scope" value="Bacteria"/>
</dbReference>
<feature type="region of interest" description="Disordered" evidence="1">
    <location>
        <begin position="194"/>
        <end position="220"/>
    </location>
</feature>
<dbReference type="KEGG" id="rpe:RPE_1354"/>
<evidence type="ECO:0000256" key="1">
    <source>
        <dbReference type="SAM" id="MobiDB-lite"/>
    </source>
</evidence>